<comment type="caution">
    <text evidence="3">The sequence shown here is derived from an EMBL/GenBank/DDBJ whole genome shotgun (WGS) entry which is preliminary data.</text>
</comment>
<gene>
    <name evidence="3" type="ORF">WJX81_005229</name>
</gene>
<sequence length="159" mass="16846">MVSALTDCVAQLRAQAARRECSGVLLRSNVPGTFCAGADLKERVGGTQRSMRLIGPARAKLLLFTGRRLNGEQAVAWGLAELLAEDPVQAAIELLEAAAKHAPLALAAAKAAVDEGADLALPEGLAAEREHYSSLFGTHDRMEALRAFAEKRAPVFEGQ</sequence>
<dbReference type="PANTHER" id="PTHR11941">
    <property type="entry name" value="ENOYL-COA HYDRATASE-RELATED"/>
    <property type="match status" value="1"/>
</dbReference>
<dbReference type="Pfam" id="PF00378">
    <property type="entry name" value="ECH_1"/>
    <property type="match status" value="1"/>
</dbReference>
<evidence type="ECO:0000256" key="2">
    <source>
        <dbReference type="ARBA" id="ARBA00023239"/>
    </source>
</evidence>
<comment type="similarity">
    <text evidence="1">Belongs to the enoyl-CoA hydratase/isomerase family.</text>
</comment>
<reference evidence="3 4" key="1">
    <citation type="journal article" date="2024" name="Nat. Commun.">
        <title>Phylogenomics reveals the evolutionary origins of lichenization in chlorophyte algae.</title>
        <authorList>
            <person name="Puginier C."/>
            <person name="Libourel C."/>
            <person name="Otte J."/>
            <person name="Skaloud P."/>
            <person name="Haon M."/>
            <person name="Grisel S."/>
            <person name="Petersen M."/>
            <person name="Berrin J.G."/>
            <person name="Delaux P.M."/>
            <person name="Dal Grande F."/>
            <person name="Keller J."/>
        </authorList>
    </citation>
    <scope>NUCLEOTIDE SEQUENCE [LARGE SCALE GENOMIC DNA]</scope>
    <source>
        <strain evidence="3 4">SAG 245.80</strain>
    </source>
</reference>
<keyword evidence="4" id="KW-1185">Reference proteome</keyword>
<evidence type="ECO:0008006" key="5">
    <source>
        <dbReference type="Google" id="ProtNLM"/>
    </source>
</evidence>
<dbReference type="Gene3D" id="3.90.226.10">
    <property type="entry name" value="2-enoyl-CoA Hydratase, Chain A, domain 1"/>
    <property type="match status" value="2"/>
</dbReference>
<organism evidence="3 4">
    <name type="scientific">Elliptochloris bilobata</name>
    <dbReference type="NCBI Taxonomy" id="381761"/>
    <lineage>
        <taxon>Eukaryota</taxon>
        <taxon>Viridiplantae</taxon>
        <taxon>Chlorophyta</taxon>
        <taxon>core chlorophytes</taxon>
        <taxon>Trebouxiophyceae</taxon>
        <taxon>Trebouxiophyceae incertae sedis</taxon>
        <taxon>Elliptochloris clade</taxon>
        <taxon>Elliptochloris</taxon>
    </lineage>
</organism>
<dbReference type="InterPro" id="IPR029045">
    <property type="entry name" value="ClpP/crotonase-like_dom_sf"/>
</dbReference>
<dbReference type="AlphaFoldDB" id="A0AAW1QMN4"/>
<accession>A0AAW1QMN4</accession>
<protein>
    <recommendedName>
        <fullName evidence="5">Enoyl-CoA hydratase</fullName>
    </recommendedName>
</protein>
<dbReference type="Proteomes" id="UP001445335">
    <property type="component" value="Unassembled WGS sequence"/>
</dbReference>
<dbReference type="SUPFAM" id="SSF52096">
    <property type="entry name" value="ClpP/crotonase"/>
    <property type="match status" value="1"/>
</dbReference>
<proteinExistence type="inferred from homology"/>
<dbReference type="GO" id="GO:0006635">
    <property type="term" value="P:fatty acid beta-oxidation"/>
    <property type="evidence" value="ECO:0007669"/>
    <property type="project" value="TreeGrafter"/>
</dbReference>
<dbReference type="InterPro" id="IPR001753">
    <property type="entry name" value="Enoyl-CoA_hydra/iso"/>
</dbReference>
<dbReference type="EMBL" id="JALJOU010000086">
    <property type="protein sequence ID" value="KAK9822500.1"/>
    <property type="molecule type" value="Genomic_DNA"/>
</dbReference>
<evidence type="ECO:0000313" key="3">
    <source>
        <dbReference type="EMBL" id="KAK9822500.1"/>
    </source>
</evidence>
<evidence type="ECO:0000256" key="1">
    <source>
        <dbReference type="ARBA" id="ARBA00005254"/>
    </source>
</evidence>
<dbReference type="FunFam" id="1.10.12.10:FF:000001">
    <property type="entry name" value="Probable enoyl-CoA hydratase, mitochondrial"/>
    <property type="match status" value="1"/>
</dbReference>
<dbReference type="InterPro" id="IPR014748">
    <property type="entry name" value="Enoyl-CoA_hydra_C"/>
</dbReference>
<name>A0AAW1QMN4_9CHLO</name>
<dbReference type="Gene3D" id="1.10.12.10">
    <property type="entry name" value="Lyase 2-enoyl-coa Hydratase, Chain A, domain 2"/>
    <property type="match status" value="1"/>
</dbReference>
<evidence type="ECO:0000313" key="4">
    <source>
        <dbReference type="Proteomes" id="UP001445335"/>
    </source>
</evidence>
<dbReference type="PANTHER" id="PTHR11941:SF54">
    <property type="entry name" value="ENOYL-COA HYDRATASE, MITOCHONDRIAL"/>
    <property type="match status" value="1"/>
</dbReference>
<dbReference type="GO" id="GO:0016836">
    <property type="term" value="F:hydro-lyase activity"/>
    <property type="evidence" value="ECO:0007669"/>
    <property type="project" value="UniProtKB-ARBA"/>
</dbReference>
<keyword evidence="2" id="KW-0456">Lyase</keyword>